<dbReference type="EMBL" id="DS113179">
    <property type="protein sequence ID" value="EAY23292.1"/>
    <property type="molecule type" value="Genomic_DNA"/>
</dbReference>
<dbReference type="KEGG" id="tva:5468854"/>
<dbReference type="Proteomes" id="UP000001542">
    <property type="component" value="Unassembled WGS sequence"/>
</dbReference>
<dbReference type="RefSeq" id="XP_001584278.1">
    <property type="nucleotide sequence ID" value="XM_001584228.1"/>
</dbReference>
<dbReference type="InterPro" id="IPR036174">
    <property type="entry name" value="Znf_Sec23_Sec24_sf"/>
</dbReference>
<dbReference type="InterPro" id="IPR006895">
    <property type="entry name" value="Znf_Sec23_Sec24"/>
</dbReference>
<evidence type="ECO:0000313" key="3">
    <source>
        <dbReference type="Proteomes" id="UP000001542"/>
    </source>
</evidence>
<dbReference type="VEuPathDB" id="TrichDB:TVAG_186000"/>
<dbReference type="PANTHER" id="PTHR13803">
    <property type="entry name" value="SEC24-RELATED PROTEIN"/>
    <property type="match status" value="1"/>
</dbReference>
<dbReference type="eggNOG" id="KOG1985">
    <property type="taxonomic scope" value="Eukaryota"/>
</dbReference>
<dbReference type="Gene3D" id="2.30.30.380">
    <property type="entry name" value="Zn-finger domain of Sec23/24"/>
    <property type="match status" value="1"/>
</dbReference>
<dbReference type="GO" id="GO:0008270">
    <property type="term" value="F:zinc ion binding"/>
    <property type="evidence" value="ECO:0000318"/>
    <property type="project" value="GO_Central"/>
</dbReference>
<dbReference type="GO" id="GO:0030127">
    <property type="term" value="C:COPII vesicle coat"/>
    <property type="evidence" value="ECO:0000318"/>
    <property type="project" value="GO_Central"/>
</dbReference>
<dbReference type="InterPro" id="IPR050550">
    <property type="entry name" value="SEC23_SEC24_subfamily"/>
</dbReference>
<dbReference type="Pfam" id="PF04810">
    <property type="entry name" value="zf-Sec23_Sec24"/>
    <property type="match status" value="1"/>
</dbReference>
<dbReference type="SUPFAM" id="SSF53300">
    <property type="entry name" value="vWA-like"/>
    <property type="match status" value="1"/>
</dbReference>
<feature type="domain" description="Zinc finger Sec23/Sec24-type" evidence="1">
    <location>
        <begin position="81"/>
        <end position="116"/>
    </location>
</feature>
<dbReference type="PANTHER" id="PTHR13803:SF4">
    <property type="entry name" value="SECRETORY 24CD, ISOFORM C"/>
    <property type="match status" value="1"/>
</dbReference>
<evidence type="ECO:0000313" key="2">
    <source>
        <dbReference type="EMBL" id="EAY23292.1"/>
    </source>
</evidence>
<dbReference type="SMR" id="A2D8P3"/>
<reference evidence="2" key="2">
    <citation type="journal article" date="2007" name="Science">
        <title>Draft genome sequence of the sexually transmitted pathogen Trichomonas vaginalis.</title>
        <authorList>
            <person name="Carlton J.M."/>
            <person name="Hirt R.P."/>
            <person name="Silva J.C."/>
            <person name="Delcher A.L."/>
            <person name="Schatz M."/>
            <person name="Zhao Q."/>
            <person name="Wortman J.R."/>
            <person name="Bidwell S.L."/>
            <person name="Alsmark U.C.M."/>
            <person name="Besteiro S."/>
            <person name="Sicheritz-Ponten T."/>
            <person name="Noel C.J."/>
            <person name="Dacks J.B."/>
            <person name="Foster P.G."/>
            <person name="Simillion C."/>
            <person name="Van de Peer Y."/>
            <person name="Miranda-Saavedra D."/>
            <person name="Barton G.J."/>
            <person name="Westrop G.D."/>
            <person name="Mueller S."/>
            <person name="Dessi D."/>
            <person name="Fiori P.L."/>
            <person name="Ren Q."/>
            <person name="Paulsen I."/>
            <person name="Zhang H."/>
            <person name="Bastida-Corcuera F.D."/>
            <person name="Simoes-Barbosa A."/>
            <person name="Brown M.T."/>
            <person name="Hayes R.D."/>
            <person name="Mukherjee M."/>
            <person name="Okumura C.Y."/>
            <person name="Schneider R."/>
            <person name="Smith A.J."/>
            <person name="Vanacova S."/>
            <person name="Villalvazo M."/>
            <person name="Haas B.J."/>
            <person name="Pertea M."/>
            <person name="Feldblyum T.V."/>
            <person name="Utterback T.R."/>
            <person name="Shu C.L."/>
            <person name="Osoegawa K."/>
            <person name="de Jong P.J."/>
            <person name="Hrdy I."/>
            <person name="Horvathova L."/>
            <person name="Zubacova Z."/>
            <person name="Dolezal P."/>
            <person name="Malik S.B."/>
            <person name="Logsdon J.M. Jr."/>
            <person name="Henze K."/>
            <person name="Gupta A."/>
            <person name="Wang C.C."/>
            <person name="Dunne R.L."/>
            <person name="Upcroft J.A."/>
            <person name="Upcroft P."/>
            <person name="White O."/>
            <person name="Salzberg S.L."/>
            <person name="Tang P."/>
            <person name="Chiu C.-H."/>
            <person name="Lee Y.-S."/>
            <person name="Embley T.M."/>
            <person name="Coombs G.H."/>
            <person name="Mottram J.C."/>
            <person name="Tachezy J."/>
            <person name="Fraser-Liggett C.M."/>
            <person name="Johnson P.J."/>
        </authorList>
    </citation>
    <scope>NUCLEOTIDE SEQUENCE [LARGE SCALE GENOMIC DNA]</scope>
    <source>
        <strain evidence="2">G3</strain>
    </source>
</reference>
<organism evidence="2 3">
    <name type="scientific">Trichomonas vaginalis (strain ATCC PRA-98 / G3)</name>
    <dbReference type="NCBI Taxonomy" id="412133"/>
    <lineage>
        <taxon>Eukaryota</taxon>
        <taxon>Metamonada</taxon>
        <taxon>Parabasalia</taxon>
        <taxon>Trichomonadida</taxon>
        <taxon>Trichomonadidae</taxon>
        <taxon>Trichomonas</taxon>
    </lineage>
</organism>
<evidence type="ECO:0000259" key="1">
    <source>
        <dbReference type="Pfam" id="PF04810"/>
    </source>
</evidence>
<dbReference type="GO" id="GO:0070971">
    <property type="term" value="C:endoplasmic reticulum exit site"/>
    <property type="evidence" value="ECO:0000318"/>
    <property type="project" value="GO_Central"/>
</dbReference>
<proteinExistence type="predicted"/>
<name>A2D8P3_TRIV3</name>
<sequence>MNFWRTVLGPSKVPSTGVQKETKIEYPKVNVDKYITSTIKYLPVYKKDKDIIKVPFTIAVTPVISEPEKIPKMEYRYDEAPRCHNCGTICNPKSILFEGDQKFLCNICKSNNDLGPNMKEKVKSNQFHVNMVEYPFKDTTLANSPLRNVFIIEKSESTIKTGLFRKTLDKLTKHVKTLKSGYFSLFILTNTLTIPQINENRQEFSNLIFEDFIDLKLPSIDSVFFDISKEKDLLIQYINSTDDLQPNQTQSNIFEIIDSISPSYAGKNVMFTMVTSTVTIGKMSEAKELGHKLLSLLSHFDLFVMAQKDVDYSPLSELSMLNNSHLTIFGEDQIEFLSDDILYRIFCQKCPAALITCKHPSFVSIKEIKGCGISRNENSFITTVCQPNDTFFFFFEYTTDHIEFTSPSMIFETRLTHEDGSTTLTVYSLSFSVVNNHMSVMQNANVDLILQSYIMHAIDDGRNKGDEQMMLQTLDKLKEEYLDETFVQLMLTATGDNMMKYARICFGTAAKILNYETACEVYTKTPQEFGYFFVPKYLFLTDETKEVPPLKYLNGFNKFDHGALFVKRDSRHSVILLAQNEEIKEWIENLNELPLKVIMRKILTTPSLEMIHPRENQTNRTFILLSKCITAPLPEIKKD</sequence>
<gene>
    <name evidence="2" type="ORF">TVAG_186000</name>
</gene>
<dbReference type="InterPro" id="IPR036465">
    <property type="entry name" value="vWFA_dom_sf"/>
</dbReference>
<dbReference type="GO" id="GO:0090110">
    <property type="term" value="P:COPII-coated vesicle cargo loading"/>
    <property type="evidence" value="ECO:0000318"/>
    <property type="project" value="GO_Central"/>
</dbReference>
<dbReference type="STRING" id="5722.A2D8P3"/>
<dbReference type="Gene3D" id="2.60.40.1670">
    <property type="entry name" value="beta-sandwich domain of Sec23/24"/>
    <property type="match status" value="1"/>
</dbReference>
<accession>A2D8P3</accession>
<dbReference type="OrthoDB" id="10601056at2759"/>
<dbReference type="SUPFAM" id="SSF82919">
    <property type="entry name" value="Zn-finger domain of Sec23/24"/>
    <property type="match status" value="1"/>
</dbReference>
<keyword evidence="3" id="KW-1185">Reference proteome</keyword>
<protein>
    <submittedName>
        <fullName evidence="2">Sec23/Sec24 zinc finger family protein</fullName>
    </submittedName>
</protein>
<dbReference type="Gene3D" id="3.40.50.410">
    <property type="entry name" value="von Willebrand factor, type A domain"/>
    <property type="match status" value="1"/>
</dbReference>
<dbReference type="GO" id="GO:0006886">
    <property type="term" value="P:intracellular protein transport"/>
    <property type="evidence" value="ECO:0007669"/>
    <property type="project" value="InterPro"/>
</dbReference>
<dbReference type="VEuPathDB" id="TrichDB:TVAGG3_0392130"/>
<dbReference type="AlphaFoldDB" id="A2D8P3"/>
<dbReference type="InParanoid" id="A2D8P3"/>
<reference evidence="2" key="1">
    <citation type="submission" date="2006-10" db="EMBL/GenBank/DDBJ databases">
        <authorList>
            <person name="Amadeo P."/>
            <person name="Zhao Q."/>
            <person name="Wortman J."/>
            <person name="Fraser-Liggett C."/>
            <person name="Carlton J."/>
        </authorList>
    </citation>
    <scope>NUCLEOTIDE SEQUENCE</scope>
    <source>
        <strain evidence="2">G3</strain>
    </source>
</reference>
<dbReference type="GO" id="GO:0000149">
    <property type="term" value="F:SNARE binding"/>
    <property type="evidence" value="ECO:0000318"/>
    <property type="project" value="GO_Central"/>
</dbReference>